<organism evidence="2">
    <name type="scientific">bioreactor metagenome</name>
    <dbReference type="NCBI Taxonomy" id="1076179"/>
    <lineage>
        <taxon>unclassified sequences</taxon>
        <taxon>metagenomes</taxon>
        <taxon>ecological metagenomes</taxon>
    </lineage>
</organism>
<comment type="caution">
    <text evidence="2">The sequence shown here is derived from an EMBL/GenBank/DDBJ whole genome shotgun (WGS) entry which is preliminary data.</text>
</comment>
<evidence type="ECO:0000256" key="1">
    <source>
        <dbReference type="SAM" id="MobiDB-lite"/>
    </source>
</evidence>
<feature type="compositionally biased region" description="Basic and acidic residues" evidence="1">
    <location>
        <begin position="30"/>
        <end position="43"/>
    </location>
</feature>
<gene>
    <name evidence="2" type="ORF">SDC9_68477</name>
</gene>
<sequence>MDGVLLLLLLLLYALGEPYLQKEEEEQEEQGDRKQGGKRNREDSVPYDQIHLLTLVLEQSQVVESIFRLDRLQADVQVLQSSIGLGVWHCLGLQFNEWLITRSDQRREQPSLQPILGHGKEFCCCCIRIENCFIFGINHQ</sequence>
<dbReference type="EMBL" id="VSSQ01003719">
    <property type="protein sequence ID" value="MPM22027.1"/>
    <property type="molecule type" value="Genomic_DNA"/>
</dbReference>
<feature type="region of interest" description="Disordered" evidence="1">
    <location>
        <begin position="23"/>
        <end position="43"/>
    </location>
</feature>
<evidence type="ECO:0000313" key="2">
    <source>
        <dbReference type="EMBL" id="MPM22027.1"/>
    </source>
</evidence>
<reference evidence="2" key="1">
    <citation type="submission" date="2019-08" db="EMBL/GenBank/DDBJ databases">
        <authorList>
            <person name="Kucharzyk K."/>
            <person name="Murdoch R.W."/>
            <person name="Higgins S."/>
            <person name="Loffler F."/>
        </authorList>
    </citation>
    <scope>NUCLEOTIDE SEQUENCE</scope>
</reference>
<accession>A0A644Y1L8</accession>
<name>A0A644Y1L8_9ZZZZ</name>
<dbReference type="AlphaFoldDB" id="A0A644Y1L8"/>
<protein>
    <submittedName>
        <fullName evidence="2">Uncharacterized protein</fullName>
    </submittedName>
</protein>
<proteinExistence type="predicted"/>